<feature type="transmembrane region" description="Helical" evidence="8">
    <location>
        <begin position="338"/>
        <end position="358"/>
    </location>
</feature>
<evidence type="ECO:0000256" key="7">
    <source>
        <dbReference type="SAM" id="MobiDB-lite"/>
    </source>
</evidence>
<dbReference type="PANTHER" id="PTHR31064">
    <property type="entry name" value="POTASSIUM TRANSPORT PROTEIN DDB_G0292412-RELATED"/>
    <property type="match status" value="1"/>
</dbReference>
<organism evidence="9 10">
    <name type="scientific">Cyanidium caldarium</name>
    <name type="common">Red alga</name>
    <dbReference type="NCBI Taxonomy" id="2771"/>
    <lineage>
        <taxon>Eukaryota</taxon>
        <taxon>Rhodophyta</taxon>
        <taxon>Bangiophyceae</taxon>
        <taxon>Cyanidiales</taxon>
        <taxon>Cyanidiaceae</taxon>
        <taxon>Cyanidium</taxon>
    </lineage>
</organism>
<evidence type="ECO:0000256" key="2">
    <source>
        <dbReference type="ARBA" id="ARBA00022448"/>
    </source>
</evidence>
<feature type="transmembrane region" description="Helical" evidence="8">
    <location>
        <begin position="561"/>
        <end position="582"/>
    </location>
</feature>
<keyword evidence="3 8" id="KW-0812">Transmembrane</keyword>
<feature type="transmembrane region" description="Helical" evidence="8">
    <location>
        <begin position="489"/>
        <end position="507"/>
    </location>
</feature>
<reference evidence="9 10" key="1">
    <citation type="submission" date="2022-07" db="EMBL/GenBank/DDBJ databases">
        <title>Genome-wide signatures of adaptation to extreme environments.</title>
        <authorList>
            <person name="Cho C.H."/>
            <person name="Yoon H.S."/>
        </authorList>
    </citation>
    <scope>NUCLEOTIDE SEQUENCE [LARGE SCALE GENOMIC DNA]</scope>
    <source>
        <strain evidence="9 10">DBV 063 E5</strain>
    </source>
</reference>
<evidence type="ECO:0000256" key="6">
    <source>
        <dbReference type="ARBA" id="ARBA00023136"/>
    </source>
</evidence>
<dbReference type="Pfam" id="PF02386">
    <property type="entry name" value="TrkH"/>
    <property type="match status" value="1"/>
</dbReference>
<evidence type="ECO:0000256" key="5">
    <source>
        <dbReference type="ARBA" id="ARBA00023065"/>
    </source>
</evidence>
<dbReference type="GO" id="GO:0030001">
    <property type="term" value="P:metal ion transport"/>
    <property type="evidence" value="ECO:0007669"/>
    <property type="project" value="UniProtKB-ARBA"/>
</dbReference>
<keyword evidence="5" id="KW-0406">Ion transport</keyword>
<accession>A0AAV9IT37</accession>
<comment type="caution">
    <text evidence="9">The sequence shown here is derived from an EMBL/GenBank/DDBJ whole genome shotgun (WGS) entry which is preliminary data.</text>
</comment>
<gene>
    <name evidence="9" type="ORF">CDCA_CDCA04G1429</name>
</gene>
<protein>
    <submittedName>
        <fullName evidence="9">Uncharacterized protein</fullName>
    </submittedName>
</protein>
<dbReference type="GO" id="GO:0005886">
    <property type="term" value="C:plasma membrane"/>
    <property type="evidence" value="ECO:0007669"/>
    <property type="project" value="TreeGrafter"/>
</dbReference>
<dbReference type="InterPro" id="IPR051143">
    <property type="entry name" value="TrkH_K-transport"/>
</dbReference>
<evidence type="ECO:0000256" key="4">
    <source>
        <dbReference type="ARBA" id="ARBA00022989"/>
    </source>
</evidence>
<evidence type="ECO:0000256" key="8">
    <source>
        <dbReference type="SAM" id="Phobius"/>
    </source>
</evidence>
<comment type="subcellular location">
    <subcellularLocation>
        <location evidence="1">Membrane</location>
        <topology evidence="1">Multi-pass membrane protein</topology>
    </subcellularLocation>
</comment>
<feature type="transmembrane region" description="Helical" evidence="8">
    <location>
        <begin position="370"/>
        <end position="395"/>
    </location>
</feature>
<feature type="region of interest" description="Disordered" evidence="7">
    <location>
        <begin position="517"/>
        <end position="542"/>
    </location>
</feature>
<keyword evidence="4 8" id="KW-1133">Transmembrane helix</keyword>
<sequence>MERQRSECSTNDVPSLRPLRKLTWRERWRRFRVWLRRHANYQWLFWAYFMLLPLVGGGLGMAIIHGNIPFIDSLFLAASAVTESGLATVQMTQLNNGFFAMLLVLIIIGSQVAMLFPPLLIRRYLYWRWYGMLIRRERELRRQLAQFSPQELQGLLQETESPAASDAAAGKRASRGVESSEGDSSDAVVAGKRVLRSEEFVRGAYADAEDVEAQPSTSGRAALRAESWGGPLPVALAETETLPPSNNSLDAHRAPSKDGSVADDPNRLYRARHSICLLGNEMARHATLEYEAMGKLLMLAFGFYACVIVVFTPLVFAAVVGAPGPSPALAQEGVSTGWFAVFTMFSALHNCGLVPLNANMVPVRFQAGLLFLYGVLIILGNTGLPIVLYGLVWLGHHFSKDKSAYTYLLLHGRRFTMFLFSGAQTLVLGLMLIALNVVQYVVFLALSLDRSSLLVDNSAGSLVYQGLFQTVSTRNAGFSVVNFRDLSPALLVVYVVMMYLSPVPYVLTLRSTARGRAANRTSPPEGDIVSQEDPPERNVEAERPRPIRQQGLVFSSLAKKFGNVLMFDVVWLFLALFVICIAENYLLDNRPSQVATVGYVSVFDILFELTSAYGNVGLSVGVNNADYSLSGVFNTFSKLIIIATMIGGRNRLFPRTHDDAIRFTFDREMCSVTRESLMAPEQRLRELKRRRSKSVSTDGRPPFLSAPLHLVNGDMGR</sequence>
<dbReference type="GO" id="GO:0008324">
    <property type="term" value="F:monoatomic cation transmembrane transporter activity"/>
    <property type="evidence" value="ECO:0007669"/>
    <property type="project" value="InterPro"/>
</dbReference>
<dbReference type="Proteomes" id="UP001301350">
    <property type="component" value="Unassembled WGS sequence"/>
</dbReference>
<evidence type="ECO:0000313" key="10">
    <source>
        <dbReference type="Proteomes" id="UP001301350"/>
    </source>
</evidence>
<feature type="transmembrane region" description="Helical" evidence="8">
    <location>
        <begin position="415"/>
        <end position="446"/>
    </location>
</feature>
<dbReference type="PANTHER" id="PTHR31064:SF30">
    <property type="entry name" value="HIGH-AFFINITY POTASSIUM TRANSPORT PROTEIN-RELATED"/>
    <property type="match status" value="1"/>
</dbReference>
<feature type="transmembrane region" description="Helical" evidence="8">
    <location>
        <begin position="98"/>
        <end position="121"/>
    </location>
</feature>
<proteinExistence type="predicted"/>
<feature type="transmembrane region" description="Helical" evidence="8">
    <location>
        <begin position="594"/>
        <end position="615"/>
    </location>
</feature>
<feature type="transmembrane region" description="Helical" evidence="8">
    <location>
        <begin position="627"/>
        <end position="647"/>
    </location>
</feature>
<evidence type="ECO:0000256" key="3">
    <source>
        <dbReference type="ARBA" id="ARBA00022692"/>
    </source>
</evidence>
<dbReference type="EMBL" id="JANCYW010000004">
    <property type="protein sequence ID" value="KAK4535404.1"/>
    <property type="molecule type" value="Genomic_DNA"/>
</dbReference>
<feature type="transmembrane region" description="Helical" evidence="8">
    <location>
        <begin position="43"/>
        <end position="64"/>
    </location>
</feature>
<feature type="transmembrane region" description="Helical" evidence="8">
    <location>
        <begin position="296"/>
        <end position="318"/>
    </location>
</feature>
<keyword evidence="2" id="KW-0813">Transport</keyword>
<name>A0AAV9IT37_CYACA</name>
<feature type="region of interest" description="Disordered" evidence="7">
    <location>
        <begin position="238"/>
        <end position="264"/>
    </location>
</feature>
<feature type="region of interest" description="Disordered" evidence="7">
    <location>
        <begin position="160"/>
        <end position="184"/>
    </location>
</feature>
<dbReference type="InterPro" id="IPR003445">
    <property type="entry name" value="Cat_transpt"/>
</dbReference>
<evidence type="ECO:0000256" key="1">
    <source>
        <dbReference type="ARBA" id="ARBA00004141"/>
    </source>
</evidence>
<dbReference type="AlphaFoldDB" id="A0AAV9IT37"/>
<evidence type="ECO:0000313" key="9">
    <source>
        <dbReference type="EMBL" id="KAK4535404.1"/>
    </source>
</evidence>
<keyword evidence="6 8" id="KW-0472">Membrane</keyword>
<keyword evidence="10" id="KW-1185">Reference proteome</keyword>